<dbReference type="EMBL" id="GGMS01005878">
    <property type="protein sequence ID" value="MBY75081.1"/>
    <property type="molecule type" value="Transcribed_RNA"/>
</dbReference>
<keyword evidence="4 7" id="KW-0442">Lipid degradation</keyword>
<keyword evidence="5" id="KW-0443">Lipid metabolism</keyword>
<comment type="similarity">
    <text evidence="1 7">Belongs to the AB hydrolase superfamily. Lipase family.</text>
</comment>
<evidence type="ECO:0000256" key="1">
    <source>
        <dbReference type="ARBA" id="ARBA00010701"/>
    </source>
</evidence>
<dbReference type="InterPro" id="IPR000073">
    <property type="entry name" value="AB_hydrolase_1"/>
</dbReference>
<dbReference type="AlphaFoldDB" id="A0A2S2QBR2"/>
<evidence type="ECO:0000256" key="7">
    <source>
        <dbReference type="PIRNR" id="PIRNR000862"/>
    </source>
</evidence>
<dbReference type="Pfam" id="PF00561">
    <property type="entry name" value="Abhydrolase_1"/>
    <property type="match status" value="1"/>
</dbReference>
<evidence type="ECO:0000256" key="9">
    <source>
        <dbReference type="SAM" id="SignalP"/>
    </source>
</evidence>
<evidence type="ECO:0000313" key="11">
    <source>
        <dbReference type="EMBL" id="MBY75081.1"/>
    </source>
</evidence>
<proteinExistence type="inferred from homology"/>
<feature type="active site" description="Charge relay system" evidence="8">
    <location>
        <position position="336"/>
    </location>
</feature>
<evidence type="ECO:0000256" key="4">
    <source>
        <dbReference type="ARBA" id="ARBA00022963"/>
    </source>
</evidence>
<dbReference type="SUPFAM" id="SSF53474">
    <property type="entry name" value="alpha/beta-Hydrolases"/>
    <property type="match status" value="1"/>
</dbReference>
<dbReference type="PIRSF" id="PIRSF000862">
    <property type="entry name" value="Steryl_ester_lip"/>
    <property type="match status" value="1"/>
</dbReference>
<evidence type="ECO:0000256" key="3">
    <source>
        <dbReference type="ARBA" id="ARBA00022801"/>
    </source>
</evidence>
<keyword evidence="6" id="KW-0325">Glycoprotein</keyword>
<accession>A0A2S2QBR2</accession>
<dbReference type="InterPro" id="IPR029058">
    <property type="entry name" value="AB_hydrolase_fold"/>
</dbReference>
<dbReference type="Gene3D" id="3.40.50.1820">
    <property type="entry name" value="alpha/beta hydrolase"/>
    <property type="match status" value="1"/>
</dbReference>
<dbReference type="GO" id="GO:0016042">
    <property type="term" value="P:lipid catabolic process"/>
    <property type="evidence" value="ECO:0007669"/>
    <property type="project" value="UniProtKB-KW"/>
</dbReference>
<evidence type="ECO:0000256" key="5">
    <source>
        <dbReference type="ARBA" id="ARBA00023098"/>
    </source>
</evidence>
<protein>
    <recommendedName>
        <fullName evidence="7">Lipase</fullName>
    </recommendedName>
</protein>
<organism evidence="11">
    <name type="scientific">Sipha flava</name>
    <name type="common">yellow sugarcane aphid</name>
    <dbReference type="NCBI Taxonomy" id="143950"/>
    <lineage>
        <taxon>Eukaryota</taxon>
        <taxon>Metazoa</taxon>
        <taxon>Ecdysozoa</taxon>
        <taxon>Arthropoda</taxon>
        <taxon>Hexapoda</taxon>
        <taxon>Insecta</taxon>
        <taxon>Pterygota</taxon>
        <taxon>Neoptera</taxon>
        <taxon>Paraneoptera</taxon>
        <taxon>Hemiptera</taxon>
        <taxon>Sternorrhyncha</taxon>
        <taxon>Aphidomorpha</taxon>
        <taxon>Aphidoidea</taxon>
        <taxon>Aphididae</taxon>
        <taxon>Sipha</taxon>
    </lineage>
</organism>
<feature type="active site" description="Charge relay system" evidence="8">
    <location>
        <position position="365"/>
    </location>
</feature>
<evidence type="ECO:0000256" key="6">
    <source>
        <dbReference type="ARBA" id="ARBA00023180"/>
    </source>
</evidence>
<feature type="domain" description="AB hydrolase-1" evidence="10">
    <location>
        <begin position="70"/>
        <end position="219"/>
    </location>
</feature>
<dbReference type="OrthoDB" id="9974421at2759"/>
<dbReference type="FunFam" id="3.40.50.1820:FF:000057">
    <property type="entry name" value="Lipase"/>
    <property type="match status" value="1"/>
</dbReference>
<feature type="active site" description="Nucleophile" evidence="8">
    <location>
        <position position="167"/>
    </location>
</feature>
<keyword evidence="2 9" id="KW-0732">Signal</keyword>
<dbReference type="InterPro" id="IPR025483">
    <property type="entry name" value="Lipase_euk"/>
</dbReference>
<evidence type="ECO:0000259" key="10">
    <source>
        <dbReference type="Pfam" id="PF00561"/>
    </source>
</evidence>
<evidence type="ECO:0000256" key="2">
    <source>
        <dbReference type="ARBA" id="ARBA00022729"/>
    </source>
</evidence>
<reference evidence="11" key="1">
    <citation type="submission" date="2018-04" db="EMBL/GenBank/DDBJ databases">
        <title>Transcriptome assembly of Sipha flava.</title>
        <authorList>
            <person name="Scully E.D."/>
            <person name="Geib S.M."/>
            <person name="Palmer N.A."/>
            <person name="Koch K."/>
            <person name="Bradshaw J."/>
            <person name="Heng-Moss T."/>
            <person name="Sarath G."/>
        </authorList>
    </citation>
    <scope>NUCLEOTIDE SEQUENCE</scope>
</reference>
<keyword evidence="3 7" id="KW-0378">Hydrolase</keyword>
<feature type="chain" id="PRO_5015502738" description="Lipase" evidence="9">
    <location>
        <begin position="27"/>
        <end position="389"/>
    </location>
</feature>
<gene>
    <name evidence="11" type="primary">LIPF_2</name>
    <name evidence="11" type="ORF">g.8582</name>
</gene>
<evidence type="ECO:0000256" key="8">
    <source>
        <dbReference type="PIRSR" id="PIRSR000862-1"/>
    </source>
</evidence>
<name>A0A2S2QBR2_9HEMI</name>
<dbReference type="GO" id="GO:0016788">
    <property type="term" value="F:hydrolase activity, acting on ester bonds"/>
    <property type="evidence" value="ECO:0007669"/>
    <property type="project" value="InterPro"/>
</dbReference>
<dbReference type="PANTHER" id="PTHR11005">
    <property type="entry name" value="LYSOSOMAL ACID LIPASE-RELATED"/>
    <property type="match status" value="1"/>
</dbReference>
<sequence length="389" mass="44688">MGVRSITCAIAFTVIFVGTGKHSVFAFSAGDQIKNNGYPLETYAVETQDHYMVGLERIPYGKSGNKTIGKPILLLHGLYGTSMYYTLSNISLSFTLSDAGFDVWLLNFRLAGISKYIKNPKTGVVPSLRNVSWDFSFDELGIYDTTAAIDFILKKTGHTTLHMGGYSFGATICLIALAERPEYNEKIDKLVLIVPTARMMYYDKRLIILKIFPFIFHRTLKDRHYVPKMKHPDDQWFGRQCKENIYMKPFCLYVMTQVQGNLLAIDYNTIEILRTYPQPTSVKVMTHYFQLVREDYFRKYDYGKVGNMKHYNSTTPPDYDLSKITAATYIYQSKRDIIAPPKDVKWLIDRLPNVKNVTMAKKFSHMGFAISPNARPYNLLIVKHLLEKN</sequence>
<feature type="signal peptide" evidence="9">
    <location>
        <begin position="1"/>
        <end position="26"/>
    </location>
</feature>